<reference evidence="10" key="1">
    <citation type="journal article" date="2019" name="Int. J. Syst. Evol. Microbiol.">
        <title>The Global Catalogue of Microorganisms (GCM) 10K type strain sequencing project: providing services to taxonomists for standard genome sequencing and annotation.</title>
        <authorList>
            <consortium name="The Broad Institute Genomics Platform"/>
            <consortium name="The Broad Institute Genome Sequencing Center for Infectious Disease"/>
            <person name="Wu L."/>
            <person name="Ma J."/>
        </authorList>
    </citation>
    <scope>NUCLEOTIDE SEQUENCE [LARGE SCALE GENOMIC DNA]</scope>
    <source>
        <strain evidence="10">JCM 9458</strain>
    </source>
</reference>
<evidence type="ECO:0000256" key="2">
    <source>
        <dbReference type="ARBA" id="ARBA00008973"/>
    </source>
</evidence>
<sequence>MRVPGATPPEVLVVTEPTPPNGSSEELPDEPRLPSRGTGRRRVVWIAAAAVVLVAALVIGLVVSLGDDPEEASATTVRIGVVDASQPYWKTYAELAKEELDVTVKYVNFNDYSQPNPALKEKQLDLNQFQHIQYLANYNVTANDDLQPIGATAVYPLPLYSLKFTDPSALPKNAKIAIPNDAINEARGLLVLQAAGLLTLKDGGGAFSTVEDIATKKVDVTTLDASQTAGALQNGSVVAAIVNNNYATNAGLKPAQAIFKDDPGSPSAAPYVNIFTARRADATNETYLKLAELYHDPAVEKGVQEANSGTAVFRTTSAEQLQKDLATVEQQARDAKK</sequence>
<dbReference type="InterPro" id="IPR004872">
    <property type="entry name" value="Lipoprotein_NlpA"/>
</dbReference>
<dbReference type="Gene3D" id="3.40.190.10">
    <property type="entry name" value="Periplasmic binding protein-like II"/>
    <property type="match status" value="2"/>
</dbReference>
<dbReference type="PANTHER" id="PTHR30429">
    <property type="entry name" value="D-METHIONINE-BINDING LIPOPROTEIN METQ"/>
    <property type="match status" value="1"/>
</dbReference>
<keyword evidence="5" id="KW-0564">Palmitate</keyword>
<organism evidence="9 10">
    <name type="scientific">Cryptosporangium minutisporangium</name>
    <dbReference type="NCBI Taxonomy" id="113569"/>
    <lineage>
        <taxon>Bacteria</taxon>
        <taxon>Bacillati</taxon>
        <taxon>Actinomycetota</taxon>
        <taxon>Actinomycetes</taxon>
        <taxon>Cryptosporangiales</taxon>
        <taxon>Cryptosporangiaceae</taxon>
        <taxon>Cryptosporangium</taxon>
    </lineage>
</organism>
<dbReference type="PANTHER" id="PTHR30429:SF3">
    <property type="entry name" value="LIPOPROTEIN"/>
    <property type="match status" value="1"/>
</dbReference>
<protein>
    <submittedName>
        <fullName evidence="9">MetQ/NlpA family ABC transporter substrate-binding protein</fullName>
    </submittedName>
</protein>
<evidence type="ECO:0000256" key="3">
    <source>
        <dbReference type="ARBA" id="ARBA00022729"/>
    </source>
</evidence>
<comment type="similarity">
    <text evidence="2">Belongs to the NlpA lipoprotein family.</text>
</comment>
<name>A0ABP6T0B4_9ACTN</name>
<keyword evidence="8" id="KW-0812">Transmembrane</keyword>
<keyword evidence="6" id="KW-0449">Lipoprotein</keyword>
<proteinExistence type="inferred from homology"/>
<evidence type="ECO:0000256" key="8">
    <source>
        <dbReference type="SAM" id="Phobius"/>
    </source>
</evidence>
<dbReference type="EMBL" id="BAAAYN010000024">
    <property type="protein sequence ID" value="GAA3389321.1"/>
    <property type="molecule type" value="Genomic_DNA"/>
</dbReference>
<evidence type="ECO:0000256" key="6">
    <source>
        <dbReference type="ARBA" id="ARBA00023288"/>
    </source>
</evidence>
<keyword evidence="3" id="KW-0732">Signal</keyword>
<accession>A0ABP6T0B4</accession>
<evidence type="ECO:0000256" key="5">
    <source>
        <dbReference type="ARBA" id="ARBA00023139"/>
    </source>
</evidence>
<comment type="subcellular location">
    <subcellularLocation>
        <location evidence="1">Membrane</location>
        <topology evidence="1">Lipid-anchor</topology>
    </subcellularLocation>
</comment>
<evidence type="ECO:0000256" key="7">
    <source>
        <dbReference type="SAM" id="MobiDB-lite"/>
    </source>
</evidence>
<gene>
    <name evidence="9" type="ORF">GCM10020369_39000</name>
</gene>
<dbReference type="SUPFAM" id="SSF53850">
    <property type="entry name" value="Periplasmic binding protein-like II"/>
    <property type="match status" value="1"/>
</dbReference>
<keyword evidence="8" id="KW-1133">Transmembrane helix</keyword>
<feature type="region of interest" description="Disordered" evidence="7">
    <location>
        <begin position="1"/>
        <end position="37"/>
    </location>
</feature>
<comment type="caution">
    <text evidence="9">The sequence shown here is derived from an EMBL/GenBank/DDBJ whole genome shotgun (WGS) entry which is preliminary data.</text>
</comment>
<evidence type="ECO:0000256" key="1">
    <source>
        <dbReference type="ARBA" id="ARBA00004635"/>
    </source>
</evidence>
<keyword evidence="4 8" id="KW-0472">Membrane</keyword>
<keyword evidence="10" id="KW-1185">Reference proteome</keyword>
<evidence type="ECO:0000313" key="10">
    <source>
        <dbReference type="Proteomes" id="UP001501676"/>
    </source>
</evidence>
<dbReference type="Proteomes" id="UP001501676">
    <property type="component" value="Unassembled WGS sequence"/>
</dbReference>
<dbReference type="Pfam" id="PF03180">
    <property type="entry name" value="Lipoprotein_9"/>
    <property type="match status" value="1"/>
</dbReference>
<evidence type="ECO:0000313" key="9">
    <source>
        <dbReference type="EMBL" id="GAA3389321.1"/>
    </source>
</evidence>
<feature type="transmembrane region" description="Helical" evidence="8">
    <location>
        <begin position="43"/>
        <end position="66"/>
    </location>
</feature>
<evidence type="ECO:0000256" key="4">
    <source>
        <dbReference type="ARBA" id="ARBA00023136"/>
    </source>
</evidence>